<name>A0A1F4VR46_UNCKA</name>
<reference evidence="3 4" key="1">
    <citation type="journal article" date="2016" name="Nat. Commun.">
        <title>Thousands of microbial genomes shed light on interconnected biogeochemical processes in an aquifer system.</title>
        <authorList>
            <person name="Anantharaman K."/>
            <person name="Brown C.T."/>
            <person name="Hug L.A."/>
            <person name="Sharon I."/>
            <person name="Castelle C.J."/>
            <person name="Probst A.J."/>
            <person name="Thomas B.C."/>
            <person name="Singh A."/>
            <person name="Wilkins M.J."/>
            <person name="Karaoz U."/>
            <person name="Brodie E.L."/>
            <person name="Williams K.H."/>
            <person name="Hubbard S.S."/>
            <person name="Banfield J.F."/>
        </authorList>
    </citation>
    <scope>NUCLEOTIDE SEQUENCE [LARGE SCALE GENOMIC DNA]</scope>
</reference>
<dbReference type="Gene3D" id="3.40.50.2000">
    <property type="entry name" value="Glycogen Phosphorylase B"/>
    <property type="match status" value="2"/>
</dbReference>
<dbReference type="SUPFAM" id="SSF53756">
    <property type="entry name" value="UDP-Glycosyltransferase/glycogen phosphorylase"/>
    <property type="match status" value="1"/>
</dbReference>
<dbReference type="AlphaFoldDB" id="A0A1F4VR46"/>
<dbReference type="EMBL" id="MEVK01000018">
    <property type="protein sequence ID" value="OGC59293.1"/>
    <property type="molecule type" value="Genomic_DNA"/>
</dbReference>
<evidence type="ECO:0000313" key="3">
    <source>
        <dbReference type="EMBL" id="OGC59293.1"/>
    </source>
</evidence>
<proteinExistence type="predicted"/>
<protein>
    <recommendedName>
        <fullName evidence="5">Glycosyltransferase subfamily 4-like N-terminal domain-containing protein</fullName>
    </recommendedName>
</protein>
<feature type="domain" description="Glycosyltransferase subfamily 4-like N-terminal" evidence="2">
    <location>
        <begin position="14"/>
        <end position="180"/>
    </location>
</feature>
<evidence type="ECO:0000259" key="2">
    <source>
        <dbReference type="Pfam" id="PF13439"/>
    </source>
</evidence>
<dbReference type="STRING" id="1802627.A3A70_02495"/>
<dbReference type="GO" id="GO:0016757">
    <property type="term" value="F:glycosyltransferase activity"/>
    <property type="evidence" value="ECO:0007669"/>
    <property type="project" value="InterPro"/>
</dbReference>
<evidence type="ECO:0000259" key="1">
    <source>
        <dbReference type="Pfam" id="PF00534"/>
    </source>
</evidence>
<dbReference type="Pfam" id="PF13439">
    <property type="entry name" value="Glyco_transf_4"/>
    <property type="match status" value="1"/>
</dbReference>
<dbReference type="InterPro" id="IPR050194">
    <property type="entry name" value="Glycosyltransferase_grp1"/>
</dbReference>
<dbReference type="CDD" id="cd03801">
    <property type="entry name" value="GT4_PimA-like"/>
    <property type="match status" value="1"/>
</dbReference>
<dbReference type="InterPro" id="IPR001296">
    <property type="entry name" value="Glyco_trans_1"/>
</dbReference>
<evidence type="ECO:0000313" key="4">
    <source>
        <dbReference type="Proteomes" id="UP000178964"/>
    </source>
</evidence>
<dbReference type="Proteomes" id="UP000178964">
    <property type="component" value="Unassembled WGS sequence"/>
</dbReference>
<comment type="caution">
    <text evidence="3">The sequence shown here is derived from an EMBL/GenBank/DDBJ whole genome shotgun (WGS) entry which is preliminary data.</text>
</comment>
<dbReference type="InterPro" id="IPR028098">
    <property type="entry name" value="Glyco_trans_4-like_N"/>
</dbReference>
<accession>A0A1F4VR46</accession>
<feature type="domain" description="Glycosyl transferase family 1" evidence="1">
    <location>
        <begin position="192"/>
        <end position="363"/>
    </location>
</feature>
<dbReference type="Pfam" id="PF00534">
    <property type="entry name" value="Glycos_transf_1"/>
    <property type="match status" value="1"/>
</dbReference>
<gene>
    <name evidence="3" type="ORF">A3A70_02495</name>
</gene>
<sequence>MKICIFGTSFFPQIGGSERFIDGLARNLHSNGHMVKVLVPNDNILATPYDVVPLRGLRLGVNQSSLIPILLTNLILLHRHFKFEILQVVSFTPAGVAAHFFKKLHPEVKLIIRATGSDVQFDSSIGYGLRLMPGIDAKLRQTVLVADACVANSKSVGGELIGLGAAKKTVIIPNGIDINRFEKSHIKRTVLRKEITGVTNGRIILSVGRIEVRKNYSLLLTAFAKIIPEIPKNVYLVIVGSRGKDLLPEIKKLKIQKRIKLLGTITPETNSLEYPAQKLIELYLASELFAFPSLLEGQPNVLLEAMAARLPIVACNAPGSRDVVKNKKNGELVKPALEAFSTALLKLITSKSLRTNYSNYASKEIDRYNWEKVVKKYEELYSAPSVYCKNHALKS</sequence>
<dbReference type="PANTHER" id="PTHR45947">
    <property type="entry name" value="SULFOQUINOVOSYL TRANSFERASE SQD2"/>
    <property type="match status" value="1"/>
</dbReference>
<evidence type="ECO:0008006" key="5">
    <source>
        <dbReference type="Google" id="ProtNLM"/>
    </source>
</evidence>
<organism evidence="3 4">
    <name type="scientific">candidate division WWE3 bacterium RIFCSPLOWO2_01_FULL_42_11</name>
    <dbReference type="NCBI Taxonomy" id="1802627"/>
    <lineage>
        <taxon>Bacteria</taxon>
        <taxon>Katanobacteria</taxon>
    </lineage>
</organism>
<dbReference type="PANTHER" id="PTHR45947:SF3">
    <property type="entry name" value="SULFOQUINOVOSYL TRANSFERASE SQD2"/>
    <property type="match status" value="1"/>
</dbReference>